<dbReference type="GO" id="GO:0005634">
    <property type="term" value="C:nucleus"/>
    <property type="evidence" value="ECO:0007669"/>
    <property type="project" value="TreeGrafter"/>
</dbReference>
<accession>A0A0D2AMN4</accession>
<dbReference type="Gene3D" id="1.20.58.1070">
    <property type="match status" value="1"/>
</dbReference>
<dbReference type="OrthoDB" id="428895at2759"/>
<name>A0A0D2AMN4_9PEZI</name>
<gene>
    <name evidence="3" type="ORF">PV09_01877</name>
</gene>
<sequence length="435" mass="48726">MLKRPGENLARTEDGATYNKLRRPDNWPIEPPIASVSDDTRTQHSCAKDEIAGDDAEQSLSEKTTPRGKQRNRPIFSFKKNKSTTSDGCLPMEDEDFSGSENDDVSFAAVQYLKSVRAEANDLPLVSAIPLVREPSTEDFKGYYEDGAYVVAPELGPAYPEDYEEESYDDYGLNEGVEEQKRLASRIIRITPCEAYTNSLLSRFHQLRSAVQALQVDSVVNAGSSAASIKIPRAIDLRRADRKYWESLIINNSPKLSALAVTPIESLLSLIFVIKEQCMPRKRNISKNVSLWLLALLAAFDERTIDSDTMYDLRSLAKKAIWLRIDHEPRFAEASKAMGREAGYIFDRVPYEDETSGHVSESRPEGRDHAQADEILSDLLVDETVPDDATKATLDMIVTVLGEIFGQRDLLESRTVVDWPQSGQGTEDYACDEEN</sequence>
<dbReference type="AlphaFoldDB" id="A0A0D2AMN4"/>
<proteinExistence type="inferred from homology"/>
<dbReference type="InParanoid" id="A0A0D2AMN4"/>
<dbReference type="RefSeq" id="XP_016217847.1">
    <property type="nucleotide sequence ID" value="XM_016354835.1"/>
</dbReference>
<comment type="similarity">
    <text evidence="1">Belongs to the gemin-2 family.</text>
</comment>
<evidence type="ECO:0000313" key="3">
    <source>
        <dbReference type="EMBL" id="KIW07978.1"/>
    </source>
</evidence>
<evidence type="ECO:0000313" key="4">
    <source>
        <dbReference type="Proteomes" id="UP000053259"/>
    </source>
</evidence>
<dbReference type="GO" id="GO:0032797">
    <property type="term" value="C:SMN complex"/>
    <property type="evidence" value="ECO:0007669"/>
    <property type="project" value="TreeGrafter"/>
</dbReference>
<keyword evidence="4" id="KW-1185">Reference proteome</keyword>
<dbReference type="HOGENOM" id="CLU_022029_1_0_1"/>
<dbReference type="Proteomes" id="UP000053259">
    <property type="component" value="Unassembled WGS sequence"/>
</dbReference>
<dbReference type="InterPro" id="IPR035426">
    <property type="entry name" value="Gemin2/Brr1"/>
</dbReference>
<reference evidence="3 4" key="1">
    <citation type="submission" date="2015-01" db="EMBL/GenBank/DDBJ databases">
        <title>The Genome Sequence of Ochroconis gallopava CBS43764.</title>
        <authorList>
            <consortium name="The Broad Institute Genomics Platform"/>
            <person name="Cuomo C."/>
            <person name="de Hoog S."/>
            <person name="Gorbushina A."/>
            <person name="Stielow B."/>
            <person name="Teixiera M."/>
            <person name="Abouelleil A."/>
            <person name="Chapman S.B."/>
            <person name="Priest M."/>
            <person name="Young S.K."/>
            <person name="Wortman J."/>
            <person name="Nusbaum C."/>
            <person name="Birren B."/>
        </authorList>
    </citation>
    <scope>NUCLEOTIDE SEQUENCE [LARGE SCALE GENOMIC DNA]</scope>
    <source>
        <strain evidence="3 4">CBS 43764</strain>
    </source>
</reference>
<feature type="region of interest" description="Disordered" evidence="2">
    <location>
        <begin position="1"/>
        <end position="89"/>
    </location>
</feature>
<dbReference type="EMBL" id="KN847532">
    <property type="protein sequence ID" value="KIW07978.1"/>
    <property type="molecule type" value="Genomic_DNA"/>
</dbReference>
<organism evidence="3 4">
    <name type="scientific">Verruconis gallopava</name>
    <dbReference type="NCBI Taxonomy" id="253628"/>
    <lineage>
        <taxon>Eukaryota</taxon>
        <taxon>Fungi</taxon>
        <taxon>Dikarya</taxon>
        <taxon>Ascomycota</taxon>
        <taxon>Pezizomycotina</taxon>
        <taxon>Dothideomycetes</taxon>
        <taxon>Pleosporomycetidae</taxon>
        <taxon>Venturiales</taxon>
        <taxon>Sympoventuriaceae</taxon>
        <taxon>Verruconis</taxon>
    </lineage>
</organism>
<protein>
    <submittedName>
        <fullName evidence="3">Uncharacterized protein</fullName>
    </submittedName>
</protein>
<evidence type="ECO:0000256" key="1">
    <source>
        <dbReference type="ARBA" id="ARBA00025758"/>
    </source>
</evidence>
<evidence type="ECO:0000256" key="2">
    <source>
        <dbReference type="SAM" id="MobiDB-lite"/>
    </source>
</evidence>
<feature type="compositionally biased region" description="Basic and acidic residues" evidence="2">
    <location>
        <begin position="1"/>
        <end position="14"/>
    </location>
</feature>
<dbReference type="Pfam" id="PF04938">
    <property type="entry name" value="SIP1"/>
    <property type="match status" value="1"/>
</dbReference>
<dbReference type="PANTHER" id="PTHR12794">
    <property type="entry name" value="GEMIN2"/>
    <property type="match status" value="1"/>
</dbReference>
<dbReference type="VEuPathDB" id="FungiDB:PV09_01877"/>
<dbReference type="PANTHER" id="PTHR12794:SF0">
    <property type="entry name" value="GEM-ASSOCIATED PROTEIN 2"/>
    <property type="match status" value="1"/>
</dbReference>
<dbReference type="GO" id="GO:0000387">
    <property type="term" value="P:spliceosomal snRNP assembly"/>
    <property type="evidence" value="ECO:0007669"/>
    <property type="project" value="InterPro"/>
</dbReference>
<dbReference type="GeneID" id="27309850"/>
<feature type="compositionally biased region" description="Basic and acidic residues" evidence="2">
    <location>
        <begin position="38"/>
        <end position="51"/>
    </location>
</feature>